<feature type="domain" description="RNase H type-1" evidence="1">
    <location>
        <begin position="38"/>
        <end position="166"/>
    </location>
</feature>
<accession>A0A4Y2DQU0</accession>
<dbReference type="Pfam" id="PF00075">
    <property type="entry name" value="RNase_H"/>
    <property type="match status" value="1"/>
</dbReference>
<keyword evidence="3" id="KW-1185">Reference proteome</keyword>
<dbReference type="GO" id="GO:0003676">
    <property type="term" value="F:nucleic acid binding"/>
    <property type="evidence" value="ECO:0007669"/>
    <property type="project" value="InterPro"/>
</dbReference>
<dbReference type="EMBL" id="BGPR01000419">
    <property type="protein sequence ID" value="GBM19213.1"/>
    <property type="molecule type" value="Genomic_DNA"/>
</dbReference>
<evidence type="ECO:0000313" key="2">
    <source>
        <dbReference type="EMBL" id="GBM19213.1"/>
    </source>
</evidence>
<dbReference type="SUPFAM" id="SSF53098">
    <property type="entry name" value="Ribonuclease H-like"/>
    <property type="match status" value="1"/>
</dbReference>
<dbReference type="Proteomes" id="UP000499080">
    <property type="component" value="Unassembled WGS sequence"/>
</dbReference>
<dbReference type="AlphaFoldDB" id="A0A4Y2DQU0"/>
<comment type="caution">
    <text evidence="2">The sequence shown here is derived from an EMBL/GenBank/DDBJ whole genome shotgun (WGS) entry which is preliminary data.</text>
</comment>
<dbReference type="OrthoDB" id="6437652at2759"/>
<name>A0A4Y2DQU0_ARAVE</name>
<organism evidence="2 3">
    <name type="scientific">Araneus ventricosus</name>
    <name type="common">Orbweaver spider</name>
    <name type="synonym">Epeira ventricosa</name>
    <dbReference type="NCBI Taxonomy" id="182803"/>
    <lineage>
        <taxon>Eukaryota</taxon>
        <taxon>Metazoa</taxon>
        <taxon>Ecdysozoa</taxon>
        <taxon>Arthropoda</taxon>
        <taxon>Chelicerata</taxon>
        <taxon>Arachnida</taxon>
        <taxon>Araneae</taxon>
        <taxon>Araneomorphae</taxon>
        <taxon>Entelegynae</taxon>
        <taxon>Araneoidea</taxon>
        <taxon>Araneidae</taxon>
        <taxon>Araneus</taxon>
    </lineage>
</organism>
<gene>
    <name evidence="2" type="ORF">AVEN_142466_1</name>
</gene>
<dbReference type="PROSITE" id="PS50879">
    <property type="entry name" value="RNASE_H_1"/>
    <property type="match status" value="1"/>
</dbReference>
<proteinExistence type="predicted"/>
<reference evidence="2 3" key="1">
    <citation type="journal article" date="2019" name="Sci. Rep.">
        <title>Orb-weaving spider Araneus ventricosus genome elucidates the spidroin gene catalogue.</title>
        <authorList>
            <person name="Kono N."/>
            <person name="Nakamura H."/>
            <person name="Ohtoshi R."/>
            <person name="Moran D.A.P."/>
            <person name="Shinohara A."/>
            <person name="Yoshida Y."/>
            <person name="Fujiwara M."/>
            <person name="Mori M."/>
            <person name="Tomita M."/>
            <person name="Arakawa K."/>
        </authorList>
    </citation>
    <scope>NUCLEOTIDE SEQUENCE [LARGE SCALE GENOMIC DNA]</scope>
</reference>
<dbReference type="InterPro" id="IPR012337">
    <property type="entry name" value="RNaseH-like_sf"/>
</dbReference>
<dbReference type="CDD" id="cd09276">
    <property type="entry name" value="Rnase_HI_RT_non_LTR"/>
    <property type="match status" value="1"/>
</dbReference>
<protein>
    <recommendedName>
        <fullName evidence="1">RNase H type-1 domain-containing protein</fullName>
    </recommendedName>
</protein>
<dbReference type="Gene3D" id="3.30.420.10">
    <property type="entry name" value="Ribonuclease H-like superfamily/Ribonuclease H"/>
    <property type="match status" value="1"/>
</dbReference>
<dbReference type="GO" id="GO:0004523">
    <property type="term" value="F:RNA-DNA hybrid ribonuclease activity"/>
    <property type="evidence" value="ECO:0007669"/>
    <property type="project" value="InterPro"/>
</dbReference>
<dbReference type="InterPro" id="IPR036397">
    <property type="entry name" value="RNaseH_sf"/>
</dbReference>
<evidence type="ECO:0000259" key="1">
    <source>
        <dbReference type="PROSITE" id="PS50879"/>
    </source>
</evidence>
<evidence type="ECO:0000313" key="3">
    <source>
        <dbReference type="Proteomes" id="UP000499080"/>
    </source>
</evidence>
<sequence>MRSSEAQLLLNINRIDKFIRTSEIPPEKKIMELTGKINDNTYDAYTDGSRINNETGFAICIFKNNEPYKDFLYKLNPTNSVFQAELAAIGFAAGWALEHNKQVNIHTDNQSSIEAIKSAEPKSEFVNSIKETIYSSRLLVSLTWVKAHAGNPGNERQAKLATTIGQYRDLPSPYSYVKFKIKPFIIHEWENYWNQLNSSSIIRVGTLMDKVGKKFLIVNKYLIYFLSGHGPFPAYLHRFHLLNFPSCSCGQVGDADHYLFNCTLTKEFHLKKPAEQNKKLWIKNLMHNKIAINKLMKSYANSNNICDSLKTLGCPCALP</sequence>
<dbReference type="InterPro" id="IPR002156">
    <property type="entry name" value="RNaseH_domain"/>
</dbReference>